<dbReference type="AlphaFoldDB" id="A0A139IND9"/>
<proteinExistence type="predicted"/>
<dbReference type="GO" id="GO:0006139">
    <property type="term" value="P:nucleobase-containing compound metabolic process"/>
    <property type="evidence" value="ECO:0007669"/>
    <property type="project" value="InterPro"/>
</dbReference>
<keyword evidence="4" id="KW-1185">Reference proteome</keyword>
<dbReference type="PANTHER" id="PTHR43040:SF1">
    <property type="entry name" value="RIBONUCLEASE D"/>
    <property type="match status" value="1"/>
</dbReference>
<dbReference type="InterPro" id="IPR002562">
    <property type="entry name" value="3'-5'_exonuclease_dom"/>
</dbReference>
<evidence type="ECO:0000313" key="4">
    <source>
        <dbReference type="Proteomes" id="UP000073492"/>
    </source>
</evidence>
<accession>A0A139IND9</accession>
<gene>
    <name evidence="3" type="ORF">AC579_3748</name>
</gene>
<dbReference type="EMBL" id="LFZO01000039">
    <property type="protein sequence ID" value="KXT16318.1"/>
    <property type="molecule type" value="Genomic_DNA"/>
</dbReference>
<dbReference type="InterPro" id="IPR036397">
    <property type="entry name" value="RNaseH_sf"/>
</dbReference>
<dbReference type="GO" id="GO:0008408">
    <property type="term" value="F:3'-5' exonuclease activity"/>
    <property type="evidence" value="ECO:0007669"/>
    <property type="project" value="InterPro"/>
</dbReference>
<feature type="region of interest" description="Disordered" evidence="1">
    <location>
        <begin position="63"/>
        <end position="100"/>
    </location>
</feature>
<dbReference type="GO" id="GO:0003676">
    <property type="term" value="F:nucleic acid binding"/>
    <property type="evidence" value="ECO:0007669"/>
    <property type="project" value="InterPro"/>
</dbReference>
<dbReference type="Proteomes" id="UP000073492">
    <property type="component" value="Unassembled WGS sequence"/>
</dbReference>
<dbReference type="Pfam" id="PF01612">
    <property type="entry name" value="DNA_pol_A_exo1"/>
    <property type="match status" value="1"/>
</dbReference>
<name>A0A139IND9_9PEZI</name>
<feature type="compositionally biased region" description="Polar residues" evidence="1">
    <location>
        <begin position="63"/>
        <end position="89"/>
    </location>
</feature>
<dbReference type="SUPFAM" id="SSF53098">
    <property type="entry name" value="Ribonuclease H-like"/>
    <property type="match status" value="1"/>
</dbReference>
<dbReference type="PANTHER" id="PTHR43040">
    <property type="entry name" value="RIBONUCLEASE D"/>
    <property type="match status" value="1"/>
</dbReference>
<evidence type="ECO:0000259" key="2">
    <source>
        <dbReference type="Pfam" id="PF01612"/>
    </source>
</evidence>
<organism evidence="3 4">
    <name type="scientific">Pseudocercospora musae</name>
    <dbReference type="NCBI Taxonomy" id="113226"/>
    <lineage>
        <taxon>Eukaryota</taxon>
        <taxon>Fungi</taxon>
        <taxon>Dikarya</taxon>
        <taxon>Ascomycota</taxon>
        <taxon>Pezizomycotina</taxon>
        <taxon>Dothideomycetes</taxon>
        <taxon>Dothideomycetidae</taxon>
        <taxon>Mycosphaerellales</taxon>
        <taxon>Mycosphaerellaceae</taxon>
        <taxon>Pseudocercospora</taxon>
    </lineage>
</organism>
<reference evidence="3 4" key="1">
    <citation type="submission" date="2015-07" db="EMBL/GenBank/DDBJ databases">
        <title>Comparative genomics of the Sigatoka disease complex on banana suggests a link between parallel evolutionary changes in Pseudocercospora fijiensis and Pseudocercospora eumusae and increased virulence on the banana host.</title>
        <authorList>
            <person name="Chang T.-C."/>
            <person name="Salvucci A."/>
            <person name="Crous P.W."/>
            <person name="Stergiopoulos I."/>
        </authorList>
    </citation>
    <scope>NUCLEOTIDE SEQUENCE [LARGE SCALE GENOMIC DNA]</scope>
    <source>
        <strain evidence="3 4">CBS 116634</strain>
    </source>
</reference>
<dbReference type="InterPro" id="IPR012337">
    <property type="entry name" value="RNaseH-like_sf"/>
</dbReference>
<protein>
    <recommendedName>
        <fullName evidence="2">3'-5' exonuclease domain-containing protein</fullName>
    </recommendedName>
</protein>
<sequence length="444" mass="49281">MRKRSINDASAGAPKRRRASSSYEHSRLADSQKADDMPTRLCTQPPDRGCAEDIVQFMTKSGLNASTDTPDQDVSQISTCGTNTPSLSAASPKKKTASTEAEKLLTSSGNAALEKAVNQILQIKGNLRRIQKDLPNYVREPDLEARLGLVELEELVGSISSQVRRVQSLHLDGVENDEYSQKAVMNALPAAEITLVDTAEQVSELGRLITESAKSQMGEPAFYFDCEGKNLGRNGTVTLLAIYIPDLIRAFVVDLQELDHIGLATREEYETLKTIFESSTILKGVFDCRGDSEALFAHYNLSLDGIVDVQLMEAATRKNSKRLFGLDVCIKNRLKDLDSSAKAKFAESKDKVKELMRSGDGSCFAERPLPNLLLEYAASDVIVLPALYEHFAKHECYWGEWPNRVTEETNRRLELSRQSDYDPSTLDMRAGPAEWVKLPRTQRA</sequence>
<feature type="compositionally biased region" description="Basic and acidic residues" evidence="1">
    <location>
        <begin position="24"/>
        <end position="38"/>
    </location>
</feature>
<comment type="caution">
    <text evidence="3">The sequence shown here is derived from an EMBL/GenBank/DDBJ whole genome shotgun (WGS) entry which is preliminary data.</text>
</comment>
<feature type="region of interest" description="Disordered" evidence="1">
    <location>
        <begin position="1"/>
        <end position="48"/>
    </location>
</feature>
<evidence type="ECO:0000256" key="1">
    <source>
        <dbReference type="SAM" id="MobiDB-lite"/>
    </source>
</evidence>
<dbReference type="Gene3D" id="3.30.420.10">
    <property type="entry name" value="Ribonuclease H-like superfamily/Ribonuclease H"/>
    <property type="match status" value="1"/>
</dbReference>
<dbReference type="OrthoDB" id="1046782at2759"/>
<feature type="domain" description="3'-5' exonuclease" evidence="2">
    <location>
        <begin position="202"/>
        <end position="393"/>
    </location>
</feature>
<evidence type="ECO:0000313" key="3">
    <source>
        <dbReference type="EMBL" id="KXT16318.1"/>
    </source>
</evidence>